<feature type="compositionally biased region" description="Low complexity" evidence="1">
    <location>
        <begin position="71"/>
        <end position="91"/>
    </location>
</feature>
<accession>A0A2S4USL6</accession>
<evidence type="ECO:0000256" key="1">
    <source>
        <dbReference type="SAM" id="MobiDB-lite"/>
    </source>
</evidence>
<dbReference type="Proteomes" id="UP000238274">
    <property type="component" value="Unassembled WGS sequence"/>
</dbReference>
<feature type="region of interest" description="Disordered" evidence="1">
    <location>
        <begin position="68"/>
        <end position="101"/>
    </location>
</feature>
<evidence type="ECO:0000313" key="3">
    <source>
        <dbReference type="Proteomes" id="UP000238274"/>
    </source>
</evidence>
<name>A0A2S4USL6_9BASI</name>
<dbReference type="EMBL" id="PKSM01000258">
    <property type="protein sequence ID" value="POW00105.1"/>
    <property type="molecule type" value="Genomic_DNA"/>
</dbReference>
<dbReference type="VEuPathDB" id="FungiDB:PSHT_13222"/>
<feature type="region of interest" description="Disordered" evidence="1">
    <location>
        <begin position="1"/>
        <end position="56"/>
    </location>
</feature>
<reference evidence="3" key="3">
    <citation type="journal article" date="2018" name="Mol. Plant Microbe Interact.">
        <title>Genome sequence resources for the wheat stripe rust pathogen (Puccinia striiformis f. sp. tritici) and the barley stripe rust pathogen (Puccinia striiformis f. sp. hordei).</title>
        <authorList>
            <person name="Xia C."/>
            <person name="Wang M."/>
            <person name="Yin C."/>
            <person name="Cornejo O.E."/>
            <person name="Hulbert S.H."/>
            <person name="Chen X."/>
        </authorList>
    </citation>
    <scope>NUCLEOTIDE SEQUENCE [LARGE SCALE GENOMIC DNA]</scope>
    <source>
        <strain evidence="3">93TX-2</strain>
    </source>
</reference>
<feature type="compositionally biased region" description="Polar residues" evidence="1">
    <location>
        <begin position="1"/>
        <end position="18"/>
    </location>
</feature>
<gene>
    <name evidence="2" type="ORF">PSHT_13222</name>
</gene>
<sequence length="288" mass="32394">MWSSNNQSNPKRLTTNLKQLKLAYKAPEPQPAPPSAISDISSTTESSTNPSTWRKELKLTRVVERERKKLSTATASSCSTSTSYSSTSSRTPPTPSDLPRLDDRLSMLDEKLEAVENMISARKQMFDVLGKDNDLLNLDLQREIKRNSQPPEPPSEEQTLTQPSMELARLNPLPRSPVEQLISQRKRFSLARTMGCGMGKLFQEAVVTRPAQHSKTAAPLEWILKGLLVIVLLEASRRHVLITPFNPNSKAVIPRCTRAWQTPRNLFLRVQFAAFSRSFVFITKEPSP</sequence>
<reference evidence="2 3" key="1">
    <citation type="submission" date="2017-12" db="EMBL/GenBank/DDBJ databases">
        <title>Gene loss provides genomic basis for host adaptation in cereal stripe rust fungi.</title>
        <authorList>
            <person name="Xia C."/>
        </authorList>
    </citation>
    <scope>NUCLEOTIDE SEQUENCE [LARGE SCALE GENOMIC DNA]</scope>
    <source>
        <strain evidence="2 3">93TX-2</strain>
    </source>
</reference>
<feature type="region of interest" description="Disordered" evidence="1">
    <location>
        <begin position="145"/>
        <end position="165"/>
    </location>
</feature>
<feature type="compositionally biased region" description="Low complexity" evidence="1">
    <location>
        <begin position="35"/>
        <end position="52"/>
    </location>
</feature>
<keyword evidence="3" id="KW-1185">Reference proteome</keyword>
<dbReference type="AlphaFoldDB" id="A0A2S4USL6"/>
<organism evidence="2 3">
    <name type="scientific">Puccinia striiformis</name>
    <dbReference type="NCBI Taxonomy" id="27350"/>
    <lineage>
        <taxon>Eukaryota</taxon>
        <taxon>Fungi</taxon>
        <taxon>Dikarya</taxon>
        <taxon>Basidiomycota</taxon>
        <taxon>Pucciniomycotina</taxon>
        <taxon>Pucciniomycetes</taxon>
        <taxon>Pucciniales</taxon>
        <taxon>Pucciniaceae</taxon>
        <taxon>Puccinia</taxon>
    </lineage>
</organism>
<protein>
    <submittedName>
        <fullName evidence="2">Uncharacterized protein</fullName>
    </submittedName>
</protein>
<proteinExistence type="predicted"/>
<comment type="caution">
    <text evidence="2">The sequence shown here is derived from an EMBL/GenBank/DDBJ whole genome shotgun (WGS) entry which is preliminary data.</text>
</comment>
<evidence type="ECO:0000313" key="2">
    <source>
        <dbReference type="EMBL" id="POW00105.1"/>
    </source>
</evidence>
<dbReference type="OrthoDB" id="2504967at2759"/>
<reference evidence="3" key="2">
    <citation type="journal article" date="2018" name="BMC Genomics">
        <title>Genomic insights into host adaptation between the wheat stripe rust pathogen (Puccinia striiformis f. sp. tritici) and the barley stripe rust pathogen (Puccinia striiformis f. sp. hordei).</title>
        <authorList>
            <person name="Xia C."/>
            <person name="Wang M."/>
            <person name="Yin C."/>
            <person name="Cornejo O.E."/>
            <person name="Hulbert S.H."/>
            <person name="Chen X."/>
        </authorList>
    </citation>
    <scope>NUCLEOTIDE SEQUENCE [LARGE SCALE GENOMIC DNA]</scope>
    <source>
        <strain evidence="3">93TX-2</strain>
    </source>
</reference>